<sequence>MDLARERLALAMNDRRLELGLYWTDVAKRAGMTAQNLLRIRNGEIGLTPLSKRAIDRAMSWEPGRGVDHVLNAMRPVATGVDVPAFAVAPGDGIEELLATWKQVRDTLGEEQADRFIVQALRDRDAVRERDRAAESADDGGRES</sequence>
<dbReference type="SUPFAM" id="SSF47413">
    <property type="entry name" value="lambda repressor-like DNA-binding domains"/>
    <property type="match status" value="1"/>
</dbReference>
<evidence type="ECO:0000313" key="2">
    <source>
        <dbReference type="EMBL" id="MBA8924036.1"/>
    </source>
</evidence>
<reference evidence="2 3" key="1">
    <citation type="submission" date="2020-08" db="EMBL/GenBank/DDBJ databases">
        <title>Genomic Encyclopedia of Archaeal and Bacterial Type Strains, Phase II (KMG-II): from individual species to whole genera.</title>
        <authorList>
            <person name="Goeker M."/>
        </authorList>
    </citation>
    <scope>NUCLEOTIDE SEQUENCE [LARGE SCALE GENOMIC DNA]</scope>
    <source>
        <strain evidence="2 3">DSM 43850</strain>
    </source>
</reference>
<dbReference type="Proteomes" id="UP000517916">
    <property type="component" value="Unassembled WGS sequence"/>
</dbReference>
<name>A0ABR6BBC8_9PSEU</name>
<evidence type="ECO:0000256" key="1">
    <source>
        <dbReference type="SAM" id="MobiDB-lite"/>
    </source>
</evidence>
<dbReference type="EMBL" id="JACJID010000001">
    <property type="protein sequence ID" value="MBA8924036.1"/>
    <property type="molecule type" value="Genomic_DNA"/>
</dbReference>
<gene>
    <name evidence="2" type="ORF">BC739_001233</name>
</gene>
<proteinExistence type="predicted"/>
<keyword evidence="3" id="KW-1185">Reference proteome</keyword>
<protein>
    <submittedName>
        <fullName evidence="2">Uncharacterized protein</fullName>
    </submittedName>
</protein>
<dbReference type="RefSeq" id="WP_182836546.1">
    <property type="nucleotide sequence ID" value="NZ_BAAABQ010000065.1"/>
</dbReference>
<comment type="caution">
    <text evidence="2">The sequence shown here is derived from an EMBL/GenBank/DDBJ whole genome shotgun (WGS) entry which is preliminary data.</text>
</comment>
<organism evidence="2 3">
    <name type="scientific">Kutzneria viridogrisea</name>
    <dbReference type="NCBI Taxonomy" id="47990"/>
    <lineage>
        <taxon>Bacteria</taxon>
        <taxon>Bacillati</taxon>
        <taxon>Actinomycetota</taxon>
        <taxon>Actinomycetes</taxon>
        <taxon>Pseudonocardiales</taxon>
        <taxon>Pseudonocardiaceae</taxon>
        <taxon>Kutzneria</taxon>
    </lineage>
</organism>
<evidence type="ECO:0000313" key="3">
    <source>
        <dbReference type="Proteomes" id="UP000517916"/>
    </source>
</evidence>
<feature type="region of interest" description="Disordered" evidence="1">
    <location>
        <begin position="125"/>
        <end position="144"/>
    </location>
</feature>
<dbReference type="InterPro" id="IPR010982">
    <property type="entry name" value="Lambda_DNA-bd_dom_sf"/>
</dbReference>
<accession>A0ABR6BBC8</accession>